<evidence type="ECO:0000256" key="5">
    <source>
        <dbReference type="ARBA" id="ARBA00022960"/>
    </source>
</evidence>
<name>A0ABV8QRD4_9BACT</name>
<dbReference type="Proteomes" id="UP001595907">
    <property type="component" value="Unassembled WGS sequence"/>
</dbReference>
<organism evidence="13 14">
    <name type="scientific">Ferruginibacter yonginensis</name>
    <dbReference type="NCBI Taxonomy" id="1310416"/>
    <lineage>
        <taxon>Bacteria</taxon>
        <taxon>Pseudomonadati</taxon>
        <taxon>Bacteroidota</taxon>
        <taxon>Chitinophagia</taxon>
        <taxon>Chitinophagales</taxon>
        <taxon>Chitinophagaceae</taxon>
        <taxon>Ferruginibacter</taxon>
    </lineage>
</organism>
<evidence type="ECO:0000256" key="7">
    <source>
        <dbReference type="ARBA" id="ARBA00023306"/>
    </source>
</evidence>
<dbReference type="Pfam" id="PF02875">
    <property type="entry name" value="Mur_ligase_C"/>
    <property type="match status" value="1"/>
</dbReference>
<evidence type="ECO:0000256" key="6">
    <source>
        <dbReference type="ARBA" id="ARBA00022984"/>
    </source>
</evidence>
<keyword evidence="1 13" id="KW-0436">Ligase</keyword>
<keyword evidence="6" id="KW-0573">Peptidoglycan synthesis</keyword>
<protein>
    <submittedName>
        <fullName evidence="13">UDP-N-acetylmuramate--L-alanine ligase</fullName>
        <ecNumber evidence="13">6.3.2.8</ecNumber>
    </submittedName>
</protein>
<dbReference type="Gene3D" id="3.40.50.720">
    <property type="entry name" value="NAD(P)-binding Rossmann-like Domain"/>
    <property type="match status" value="1"/>
</dbReference>
<feature type="domain" description="Mur ligase N-terminal catalytic" evidence="10">
    <location>
        <begin position="13"/>
        <end position="115"/>
    </location>
</feature>
<feature type="transmembrane region" description="Helical" evidence="9">
    <location>
        <begin position="12"/>
        <end position="31"/>
    </location>
</feature>
<dbReference type="Pfam" id="PF08245">
    <property type="entry name" value="Mur_ligase_M"/>
    <property type="match status" value="1"/>
</dbReference>
<feature type="domain" description="Mur ligase C-terminal" evidence="11">
    <location>
        <begin position="313"/>
        <end position="445"/>
    </location>
</feature>
<dbReference type="SUPFAM" id="SSF53244">
    <property type="entry name" value="MurD-like peptide ligases, peptide-binding domain"/>
    <property type="match status" value="1"/>
</dbReference>
<proteinExistence type="predicted"/>
<keyword evidence="7" id="KW-0131">Cell cycle</keyword>
<feature type="domain" description="Mur ligase central" evidence="12">
    <location>
        <begin position="120"/>
        <end position="291"/>
    </location>
</feature>
<dbReference type="InterPro" id="IPR013221">
    <property type="entry name" value="Mur_ligase_cen"/>
</dbReference>
<keyword evidence="14" id="KW-1185">Reference proteome</keyword>
<keyword evidence="8" id="KW-0961">Cell wall biogenesis/degradation</keyword>
<sequence length="460" mass="49947">MQQSISLNNLQHVFFIGVAGTGMSALAQYLVGIGKKVSGSDRYFTAHQQTDTQQKLIAAGITCFEQNGSGINAGIDLVVVSTAVEDTVPEVQQALALQIPIIKRSDLLALIAASKKTIAVGGTSGKSTTGGMLYEILQFAGYEPSIISGAGLVRIMQQGKIGNAMVGNGEWLIIEADESDGSIVKYHPEVGLLLNIDKDHQEIDELINIFSTYQQNTSSFFVTNQSHPLAKKLSINIQHDFSSDEHTAGYKATDLVQSGMHITFKINDVPFSLNTVGKHNMENALAAATVAHLIGIDLSSAAAALKQYEGIYRRHQLLGVKNGITVIDDYAHNPAKCAASISACQPIAPKVIAWFQPHGYGPTRFLRNDFVHEIAAVLRPTDEIWMSEIFYAGGTAVKDISASDLINDIKQLGKQAFFVEDRNTLLNHMQPHFTENCVLLLMGARDPSLEDFSNSIFKNL</sequence>
<gene>
    <name evidence="13" type="primary">murC</name>
    <name evidence="13" type="ORF">ACFOWM_01345</name>
</gene>
<dbReference type="InterPro" id="IPR036615">
    <property type="entry name" value="Mur_ligase_C_dom_sf"/>
</dbReference>
<evidence type="ECO:0000259" key="11">
    <source>
        <dbReference type="Pfam" id="PF02875"/>
    </source>
</evidence>
<keyword evidence="9" id="KW-1133">Transmembrane helix</keyword>
<reference evidence="14" key="1">
    <citation type="journal article" date="2019" name="Int. J. Syst. Evol. Microbiol.">
        <title>The Global Catalogue of Microorganisms (GCM) 10K type strain sequencing project: providing services to taxonomists for standard genome sequencing and annotation.</title>
        <authorList>
            <consortium name="The Broad Institute Genomics Platform"/>
            <consortium name="The Broad Institute Genome Sequencing Center for Infectious Disease"/>
            <person name="Wu L."/>
            <person name="Ma J."/>
        </authorList>
    </citation>
    <scope>NUCLEOTIDE SEQUENCE [LARGE SCALE GENOMIC DNA]</scope>
    <source>
        <strain evidence="14">CECT 8289</strain>
    </source>
</reference>
<keyword evidence="4" id="KW-0067">ATP-binding</keyword>
<dbReference type="GO" id="GO:0008763">
    <property type="term" value="F:UDP-N-acetylmuramate-L-alanine ligase activity"/>
    <property type="evidence" value="ECO:0007669"/>
    <property type="project" value="UniProtKB-EC"/>
</dbReference>
<comment type="caution">
    <text evidence="13">The sequence shown here is derived from an EMBL/GenBank/DDBJ whole genome shotgun (WGS) entry which is preliminary data.</text>
</comment>
<dbReference type="Pfam" id="PF01225">
    <property type="entry name" value="Mur_ligase"/>
    <property type="match status" value="1"/>
</dbReference>
<dbReference type="InterPro" id="IPR000713">
    <property type="entry name" value="Mur_ligase_N"/>
</dbReference>
<dbReference type="RefSeq" id="WP_379705988.1">
    <property type="nucleotide sequence ID" value="NZ_JBHSCZ010000001.1"/>
</dbReference>
<evidence type="ECO:0000259" key="10">
    <source>
        <dbReference type="Pfam" id="PF01225"/>
    </source>
</evidence>
<dbReference type="PANTHER" id="PTHR43445:SF3">
    <property type="entry name" value="UDP-N-ACETYLMURAMATE--L-ALANINE LIGASE"/>
    <property type="match status" value="1"/>
</dbReference>
<evidence type="ECO:0000256" key="3">
    <source>
        <dbReference type="ARBA" id="ARBA00022741"/>
    </source>
</evidence>
<dbReference type="PANTHER" id="PTHR43445">
    <property type="entry name" value="UDP-N-ACETYLMURAMATE--L-ALANINE LIGASE-RELATED"/>
    <property type="match status" value="1"/>
</dbReference>
<keyword evidence="3" id="KW-0547">Nucleotide-binding</keyword>
<evidence type="ECO:0000259" key="12">
    <source>
        <dbReference type="Pfam" id="PF08245"/>
    </source>
</evidence>
<evidence type="ECO:0000256" key="8">
    <source>
        <dbReference type="ARBA" id="ARBA00023316"/>
    </source>
</evidence>
<evidence type="ECO:0000256" key="1">
    <source>
        <dbReference type="ARBA" id="ARBA00022598"/>
    </source>
</evidence>
<evidence type="ECO:0000256" key="4">
    <source>
        <dbReference type="ARBA" id="ARBA00022840"/>
    </source>
</evidence>
<keyword evidence="9" id="KW-0472">Membrane</keyword>
<dbReference type="Gene3D" id="3.90.190.20">
    <property type="entry name" value="Mur ligase, C-terminal domain"/>
    <property type="match status" value="1"/>
</dbReference>
<dbReference type="InterPro" id="IPR050061">
    <property type="entry name" value="MurCDEF_pg_biosynth"/>
</dbReference>
<dbReference type="SUPFAM" id="SSF51984">
    <property type="entry name" value="MurCD N-terminal domain"/>
    <property type="match status" value="1"/>
</dbReference>
<dbReference type="InterPro" id="IPR036565">
    <property type="entry name" value="Mur-like_cat_sf"/>
</dbReference>
<evidence type="ECO:0000256" key="2">
    <source>
        <dbReference type="ARBA" id="ARBA00022618"/>
    </source>
</evidence>
<keyword evidence="9" id="KW-0812">Transmembrane</keyword>
<keyword evidence="2" id="KW-0132">Cell division</keyword>
<dbReference type="Gene3D" id="3.40.1190.10">
    <property type="entry name" value="Mur-like, catalytic domain"/>
    <property type="match status" value="1"/>
</dbReference>
<evidence type="ECO:0000256" key="9">
    <source>
        <dbReference type="SAM" id="Phobius"/>
    </source>
</evidence>
<dbReference type="SUPFAM" id="SSF53623">
    <property type="entry name" value="MurD-like peptide ligases, catalytic domain"/>
    <property type="match status" value="1"/>
</dbReference>
<evidence type="ECO:0000313" key="14">
    <source>
        <dbReference type="Proteomes" id="UP001595907"/>
    </source>
</evidence>
<dbReference type="EC" id="6.3.2.8" evidence="13"/>
<accession>A0ABV8QRD4</accession>
<keyword evidence="5" id="KW-0133">Cell shape</keyword>
<dbReference type="EMBL" id="JBHSCZ010000001">
    <property type="protein sequence ID" value="MFC4261509.1"/>
    <property type="molecule type" value="Genomic_DNA"/>
</dbReference>
<evidence type="ECO:0000313" key="13">
    <source>
        <dbReference type="EMBL" id="MFC4261509.1"/>
    </source>
</evidence>
<dbReference type="InterPro" id="IPR004101">
    <property type="entry name" value="Mur_ligase_C"/>
</dbReference>